<dbReference type="Pfam" id="PF07729">
    <property type="entry name" value="FCD"/>
    <property type="match status" value="1"/>
</dbReference>
<dbReference type="Pfam" id="PF00392">
    <property type="entry name" value="GntR"/>
    <property type="match status" value="1"/>
</dbReference>
<dbReference type="InterPro" id="IPR036388">
    <property type="entry name" value="WH-like_DNA-bd_sf"/>
</dbReference>
<dbReference type="InterPro" id="IPR011711">
    <property type="entry name" value="GntR_C"/>
</dbReference>
<protein>
    <submittedName>
        <fullName evidence="5">GntR family transcriptional regulator</fullName>
    </submittedName>
</protein>
<evidence type="ECO:0000313" key="5">
    <source>
        <dbReference type="EMBL" id="MFB8771091.1"/>
    </source>
</evidence>
<dbReference type="SMART" id="SM00895">
    <property type="entry name" value="FCD"/>
    <property type="match status" value="1"/>
</dbReference>
<dbReference type="Gene3D" id="1.20.120.530">
    <property type="entry name" value="GntR ligand-binding domain-like"/>
    <property type="match status" value="1"/>
</dbReference>
<dbReference type="SMART" id="SM00345">
    <property type="entry name" value="HTH_GNTR"/>
    <property type="match status" value="1"/>
</dbReference>
<evidence type="ECO:0000256" key="3">
    <source>
        <dbReference type="ARBA" id="ARBA00023163"/>
    </source>
</evidence>
<evidence type="ECO:0000256" key="2">
    <source>
        <dbReference type="ARBA" id="ARBA00023125"/>
    </source>
</evidence>
<dbReference type="SUPFAM" id="SSF48008">
    <property type="entry name" value="GntR ligand-binding domain-like"/>
    <property type="match status" value="1"/>
</dbReference>
<reference evidence="5 6" key="1">
    <citation type="submission" date="2024-01" db="EMBL/GenBank/DDBJ databases">
        <title>Genome mining of biosynthetic gene clusters to explore secondary metabolites of Streptomyces sp.</title>
        <authorList>
            <person name="Baig A."/>
            <person name="Ajitkumar Shintre N."/>
            <person name="Kumar H."/>
            <person name="Anbarasu A."/>
            <person name="Ramaiah S."/>
        </authorList>
    </citation>
    <scope>NUCLEOTIDE SEQUENCE [LARGE SCALE GENOMIC DNA]</scope>
    <source>
        <strain evidence="5 6">A01</strain>
    </source>
</reference>
<keyword evidence="6" id="KW-1185">Reference proteome</keyword>
<evidence type="ECO:0000313" key="6">
    <source>
        <dbReference type="Proteomes" id="UP001585053"/>
    </source>
</evidence>
<dbReference type="Gene3D" id="1.10.10.10">
    <property type="entry name" value="Winged helix-like DNA-binding domain superfamily/Winged helix DNA-binding domain"/>
    <property type="match status" value="1"/>
</dbReference>
<dbReference type="Proteomes" id="UP001585053">
    <property type="component" value="Unassembled WGS sequence"/>
</dbReference>
<keyword evidence="3" id="KW-0804">Transcription</keyword>
<keyword evidence="2" id="KW-0238">DNA-binding</keyword>
<dbReference type="PANTHER" id="PTHR43537">
    <property type="entry name" value="TRANSCRIPTIONAL REGULATOR, GNTR FAMILY"/>
    <property type="match status" value="1"/>
</dbReference>
<feature type="domain" description="HTH gntR-type" evidence="4">
    <location>
        <begin position="17"/>
        <end position="84"/>
    </location>
</feature>
<dbReference type="PANTHER" id="PTHR43537:SF52">
    <property type="entry name" value="FATTY ACID METABOLISM REGULATOR PROTEIN"/>
    <property type="match status" value="1"/>
</dbReference>
<gene>
    <name evidence="5" type="ORF">VSQ78_25595</name>
</gene>
<name>A0ABV5E2S9_9ACTN</name>
<dbReference type="RefSeq" id="WP_234305752.1">
    <property type="nucleotide sequence ID" value="NZ_BAZE01000002.1"/>
</dbReference>
<accession>A0ABV5E2S9</accession>
<dbReference type="GeneID" id="91390343"/>
<keyword evidence="1" id="KW-0805">Transcription regulation</keyword>
<dbReference type="InterPro" id="IPR000524">
    <property type="entry name" value="Tscrpt_reg_HTH_GntR"/>
</dbReference>
<organism evidence="5 6">
    <name type="scientific">Nocardiopsis alba</name>
    <dbReference type="NCBI Taxonomy" id="53437"/>
    <lineage>
        <taxon>Bacteria</taxon>
        <taxon>Bacillati</taxon>
        <taxon>Actinomycetota</taxon>
        <taxon>Actinomycetes</taxon>
        <taxon>Streptosporangiales</taxon>
        <taxon>Nocardiopsidaceae</taxon>
        <taxon>Nocardiopsis</taxon>
    </lineage>
</organism>
<dbReference type="SUPFAM" id="SSF46785">
    <property type="entry name" value="Winged helix' DNA-binding domain"/>
    <property type="match status" value="1"/>
</dbReference>
<dbReference type="CDD" id="cd07377">
    <property type="entry name" value="WHTH_GntR"/>
    <property type="match status" value="1"/>
</dbReference>
<evidence type="ECO:0000259" key="4">
    <source>
        <dbReference type="PROSITE" id="PS50949"/>
    </source>
</evidence>
<evidence type="ECO:0000256" key="1">
    <source>
        <dbReference type="ARBA" id="ARBA00023015"/>
    </source>
</evidence>
<sequence length="236" mass="26383">MAHDDGKNSGMRRVRRRGLAHEAADHIRESIFDGRAAPGSALREVELAASLDVSRGSVREGLAILEREGLVRSEWHRGARVIELSPSDVNEVYTVRAALERLATISAAARMNAARLADLESLVQAMGRALEGDADGSTLLALDMAFHDRIYETAANGRLTDAWHGVRSQVRLFQLIRIERDQVDYRDRLVPEHHDLLRLMSRGPSEELARAAEEHVDSARRTLVHLLERDPDHPRS</sequence>
<dbReference type="PRINTS" id="PR00035">
    <property type="entry name" value="HTHGNTR"/>
</dbReference>
<dbReference type="EMBL" id="JAYMRS010000018">
    <property type="protein sequence ID" value="MFB8771091.1"/>
    <property type="molecule type" value="Genomic_DNA"/>
</dbReference>
<comment type="caution">
    <text evidence="5">The sequence shown here is derived from an EMBL/GenBank/DDBJ whole genome shotgun (WGS) entry which is preliminary data.</text>
</comment>
<dbReference type="InterPro" id="IPR036390">
    <property type="entry name" value="WH_DNA-bd_sf"/>
</dbReference>
<dbReference type="PROSITE" id="PS50949">
    <property type="entry name" value="HTH_GNTR"/>
    <property type="match status" value="1"/>
</dbReference>
<proteinExistence type="predicted"/>
<dbReference type="InterPro" id="IPR008920">
    <property type="entry name" value="TF_FadR/GntR_C"/>
</dbReference>